<comment type="caution">
    <text evidence="2">The sequence shown here is derived from an EMBL/GenBank/DDBJ whole genome shotgun (WGS) entry which is preliminary data.</text>
</comment>
<feature type="transmembrane region" description="Helical" evidence="1">
    <location>
        <begin position="205"/>
        <end position="229"/>
    </location>
</feature>
<protein>
    <recommendedName>
        <fullName evidence="4">Integral membrane protein</fullName>
    </recommendedName>
</protein>
<dbReference type="RefSeq" id="WP_255919855.1">
    <property type="nucleotide sequence ID" value="NZ_JANFNG010000005.1"/>
</dbReference>
<accession>A0ABT1PTE9</accession>
<feature type="transmembrane region" description="Helical" evidence="1">
    <location>
        <begin position="12"/>
        <end position="30"/>
    </location>
</feature>
<evidence type="ECO:0000313" key="2">
    <source>
        <dbReference type="EMBL" id="MCQ4080954.1"/>
    </source>
</evidence>
<feature type="transmembrane region" description="Helical" evidence="1">
    <location>
        <begin position="61"/>
        <end position="81"/>
    </location>
</feature>
<dbReference type="EMBL" id="JANFNG010000005">
    <property type="protein sequence ID" value="MCQ4080954.1"/>
    <property type="molecule type" value="Genomic_DNA"/>
</dbReference>
<keyword evidence="1" id="KW-0472">Membrane</keyword>
<name>A0ABT1PTE9_9ACTN</name>
<feature type="transmembrane region" description="Helical" evidence="1">
    <location>
        <begin position="165"/>
        <end position="185"/>
    </location>
</feature>
<keyword evidence="3" id="KW-1185">Reference proteome</keyword>
<evidence type="ECO:0000256" key="1">
    <source>
        <dbReference type="SAM" id="Phobius"/>
    </source>
</evidence>
<evidence type="ECO:0008006" key="4">
    <source>
        <dbReference type="Google" id="ProtNLM"/>
    </source>
</evidence>
<dbReference type="Proteomes" id="UP001057702">
    <property type="component" value="Unassembled WGS sequence"/>
</dbReference>
<proteinExistence type="predicted"/>
<keyword evidence="1" id="KW-1133">Transmembrane helix</keyword>
<organism evidence="2 3">
    <name type="scientific">Streptomyces humicola</name>
    <dbReference type="NCBI Taxonomy" id="2953240"/>
    <lineage>
        <taxon>Bacteria</taxon>
        <taxon>Bacillati</taxon>
        <taxon>Actinomycetota</taxon>
        <taxon>Actinomycetes</taxon>
        <taxon>Kitasatosporales</taxon>
        <taxon>Streptomycetaceae</taxon>
        <taxon>Streptomyces</taxon>
    </lineage>
</organism>
<feature type="transmembrane region" description="Helical" evidence="1">
    <location>
        <begin position="37"/>
        <end position="55"/>
    </location>
</feature>
<keyword evidence="1" id="KW-0812">Transmembrane</keyword>
<reference evidence="2" key="1">
    <citation type="submission" date="2022-06" db="EMBL/GenBank/DDBJ databases">
        <title>Draft genome sequence of Streptomyces sp. RB6PN25 isolated from peat swamp forest in Thailand.</title>
        <authorList>
            <person name="Duangmal K."/>
            <person name="Klaysubun C."/>
        </authorList>
    </citation>
    <scope>NUCLEOTIDE SEQUENCE</scope>
    <source>
        <strain evidence="2">RB6PN25</strain>
    </source>
</reference>
<evidence type="ECO:0000313" key="3">
    <source>
        <dbReference type="Proteomes" id="UP001057702"/>
    </source>
</evidence>
<gene>
    <name evidence="2" type="ORF">NGB36_10175</name>
</gene>
<sequence>MRAGADLRLLRVAVFSAVCVTLSAIGHVMASGAGIPLWTLAAGWAGVLCAVAPLAGRERSLPGIAATLLAGELGLHLLFCLGQSRSMMTASAKGSSSVVALAERLLCNGQLAHLTPQRAAQIVRQSGIGPAKAVTDMPGMAGMSNMPGMADHGAHAMGAMSLSSMFTPSMVGAHATAALIVGWMLRRGEAAVWRLVRLYAAITQHLAVLMPLRGLLAAVRVLALVAGLLRQRLSVTRLRRTTSRVGVLRPVVLQHCVIRRGPPAVALAA</sequence>